<dbReference type="HOGENOM" id="CLU_121823_1_1_7"/>
<dbReference type="GO" id="GO:0016787">
    <property type="term" value="F:hydrolase activity"/>
    <property type="evidence" value="ECO:0007669"/>
    <property type="project" value="UniProtKB-KW"/>
</dbReference>
<dbReference type="GO" id="GO:0006402">
    <property type="term" value="P:mRNA catabolic process"/>
    <property type="evidence" value="ECO:0007669"/>
    <property type="project" value="TreeGrafter"/>
</dbReference>
<dbReference type="RefSeq" id="WP_011734282.1">
    <property type="nucleotide sequence ID" value="NC_008609.1"/>
</dbReference>
<dbReference type="InterPro" id="IPR003477">
    <property type="entry name" value="PemK-like"/>
</dbReference>
<evidence type="ECO:0000313" key="3">
    <source>
        <dbReference type="Proteomes" id="UP000006732"/>
    </source>
</evidence>
<dbReference type="eggNOG" id="COG2337">
    <property type="taxonomic scope" value="Bacteria"/>
</dbReference>
<dbReference type="STRING" id="338966.Ppro_0334"/>
<dbReference type="AlphaFoldDB" id="A1AKU8"/>
<dbReference type="Proteomes" id="UP000006732">
    <property type="component" value="Chromosome"/>
</dbReference>
<dbReference type="KEGG" id="ppd:Ppro_0334"/>
<dbReference type="Gene3D" id="2.30.30.110">
    <property type="match status" value="1"/>
</dbReference>
<evidence type="ECO:0000256" key="1">
    <source>
        <dbReference type="PIRNR" id="PIRNR033490"/>
    </source>
</evidence>
<dbReference type="PIRSF" id="PIRSF033490">
    <property type="entry name" value="MazF"/>
    <property type="match status" value="1"/>
</dbReference>
<name>A1AKU8_PELPD</name>
<dbReference type="Pfam" id="PF02452">
    <property type="entry name" value="PemK_toxin"/>
    <property type="match status" value="1"/>
</dbReference>
<keyword evidence="3" id="KW-1185">Reference proteome</keyword>
<gene>
    <name evidence="2" type="ordered locus">Ppro_0334</name>
</gene>
<dbReference type="OrthoDB" id="9793906at2"/>
<dbReference type="GO" id="GO:0004521">
    <property type="term" value="F:RNA endonuclease activity"/>
    <property type="evidence" value="ECO:0007669"/>
    <property type="project" value="TreeGrafter"/>
</dbReference>
<dbReference type="SUPFAM" id="SSF50118">
    <property type="entry name" value="Cell growth inhibitor/plasmid maintenance toxic component"/>
    <property type="match status" value="1"/>
</dbReference>
<comment type="function">
    <text evidence="1">Toxic component of a type II toxin-antitoxin (TA) system.</text>
</comment>
<dbReference type="EC" id="3.1.-.-" evidence="1"/>
<dbReference type="GO" id="GO:0003677">
    <property type="term" value="F:DNA binding"/>
    <property type="evidence" value="ECO:0007669"/>
    <property type="project" value="InterPro"/>
</dbReference>
<proteinExistence type="inferred from homology"/>
<organism evidence="2 3">
    <name type="scientific">Pelobacter propionicus (strain DSM 2379 / NBRC 103807 / OttBd1)</name>
    <dbReference type="NCBI Taxonomy" id="338966"/>
    <lineage>
        <taxon>Bacteria</taxon>
        <taxon>Pseudomonadati</taxon>
        <taxon>Thermodesulfobacteriota</taxon>
        <taxon>Desulfuromonadia</taxon>
        <taxon>Desulfuromonadales</taxon>
        <taxon>Desulfuromonadaceae</taxon>
        <taxon>Pelobacter</taxon>
    </lineage>
</organism>
<comment type="similarity">
    <text evidence="1">Belongs to the PemK/MazF family.</text>
</comment>
<accession>A1AKU8</accession>
<keyword evidence="1" id="KW-0378">Hydrolase</keyword>
<reference evidence="2 3" key="1">
    <citation type="submission" date="2006-10" db="EMBL/GenBank/DDBJ databases">
        <title>Complete sequence of chromosome of Pelobacter propionicus DSM 2379.</title>
        <authorList>
            <consortium name="US DOE Joint Genome Institute"/>
            <person name="Copeland A."/>
            <person name="Lucas S."/>
            <person name="Lapidus A."/>
            <person name="Barry K."/>
            <person name="Detter J.C."/>
            <person name="Glavina del Rio T."/>
            <person name="Hammon N."/>
            <person name="Israni S."/>
            <person name="Dalin E."/>
            <person name="Tice H."/>
            <person name="Pitluck S."/>
            <person name="Saunders E."/>
            <person name="Brettin T."/>
            <person name="Bruce D."/>
            <person name="Han C."/>
            <person name="Tapia R."/>
            <person name="Schmutz J."/>
            <person name="Larimer F."/>
            <person name="Land M."/>
            <person name="Hauser L."/>
            <person name="Kyrpides N."/>
            <person name="Kim E."/>
            <person name="Lovley D."/>
            <person name="Richardson P."/>
        </authorList>
    </citation>
    <scope>NUCLEOTIDE SEQUENCE [LARGE SCALE GENOMIC DNA]</scope>
    <source>
        <strain evidence="3">DSM 2379 / NBRC 103807 / OttBd1</strain>
    </source>
</reference>
<dbReference type="EMBL" id="CP000482">
    <property type="protein sequence ID" value="ABK97968.1"/>
    <property type="molecule type" value="Genomic_DNA"/>
</dbReference>
<keyword evidence="1" id="KW-0255">Endonuclease</keyword>
<keyword evidence="1" id="KW-0540">Nuclease</keyword>
<dbReference type="GO" id="GO:0016075">
    <property type="term" value="P:rRNA catabolic process"/>
    <property type="evidence" value="ECO:0007669"/>
    <property type="project" value="TreeGrafter"/>
</dbReference>
<dbReference type="PANTHER" id="PTHR33988">
    <property type="entry name" value="ENDORIBONUCLEASE MAZF-RELATED"/>
    <property type="match status" value="1"/>
</dbReference>
<evidence type="ECO:0000313" key="2">
    <source>
        <dbReference type="EMBL" id="ABK97968.1"/>
    </source>
</evidence>
<sequence length="113" mass="12350">MFKRGGIYPVNLAHHGTGLQESCPCLVVSNNISNEYSSVVTIIPLSTTNLDRIYDFECFLPAAKSGLTVDAKISSHIIITIDKSAVVGERVGFLNKGLMEQVEKTLRLQLALE</sequence>
<protein>
    <recommendedName>
        <fullName evidence="1">mRNA interferase</fullName>
        <ecNumber evidence="1">3.1.-.-</ecNumber>
    </recommendedName>
</protein>
<dbReference type="PANTHER" id="PTHR33988:SF1">
    <property type="entry name" value="ENDORIBONUCLEASE MAZF7-RELATED"/>
    <property type="match status" value="1"/>
</dbReference>
<dbReference type="InterPro" id="IPR011067">
    <property type="entry name" value="Plasmid_toxin/cell-grow_inhib"/>
</dbReference>